<keyword evidence="2" id="KW-1185">Reference proteome</keyword>
<sequence length="192" mass="20174">MLRQQGCDALADLYAETAEELTKQIALVGIGGLTGWRRAAVNPGGVAAESGAGAVTRLLYGARKGDGLPGFAGLALSKRPTVTELENLTVKHGVEFAVIYRLGPGAKGTGGEYFLYSGVHNRVEIPVRGDSILVYHTHPRGSVSPSAQDKALLGLFQAAGSPMRSSKIVPVGRNGLVTTFTKEGISEWSQLK</sequence>
<dbReference type="EMBL" id="JBBKAK010000001">
    <property type="protein sequence ID" value="MEJ8672977.1"/>
    <property type="molecule type" value="Genomic_DNA"/>
</dbReference>
<evidence type="ECO:0008006" key="3">
    <source>
        <dbReference type="Google" id="ProtNLM"/>
    </source>
</evidence>
<evidence type="ECO:0000313" key="2">
    <source>
        <dbReference type="Proteomes" id="UP001376459"/>
    </source>
</evidence>
<gene>
    <name evidence="1" type="ORF">WKI71_45170</name>
</gene>
<name>A0ABU8UVT8_9ACTN</name>
<proteinExistence type="predicted"/>
<protein>
    <recommendedName>
        <fullName evidence="3">JAB domain-containing protein</fullName>
    </recommendedName>
</protein>
<accession>A0ABU8UVT8</accession>
<dbReference type="Proteomes" id="UP001376459">
    <property type="component" value="Unassembled WGS sequence"/>
</dbReference>
<comment type="caution">
    <text evidence="1">The sequence shown here is derived from an EMBL/GenBank/DDBJ whole genome shotgun (WGS) entry which is preliminary data.</text>
</comment>
<organism evidence="1 2">
    <name type="scientific">Streptomyces machairae</name>
    <dbReference type="NCBI Taxonomy" id="3134109"/>
    <lineage>
        <taxon>Bacteria</taxon>
        <taxon>Bacillati</taxon>
        <taxon>Actinomycetota</taxon>
        <taxon>Actinomycetes</taxon>
        <taxon>Kitasatosporales</taxon>
        <taxon>Streptomycetaceae</taxon>
        <taxon>Streptomyces</taxon>
    </lineage>
</organism>
<evidence type="ECO:0000313" key="1">
    <source>
        <dbReference type="EMBL" id="MEJ8672977.1"/>
    </source>
</evidence>
<reference evidence="1 2" key="1">
    <citation type="submission" date="2024-03" db="EMBL/GenBank/DDBJ databases">
        <title>Novel Streptomyces species of biotechnological and ecological value are a feature of Machair soil.</title>
        <authorList>
            <person name="Prole J.R."/>
            <person name="Goodfellow M."/>
            <person name="Allenby N."/>
            <person name="Ward A.C."/>
        </authorList>
    </citation>
    <scope>NUCLEOTIDE SEQUENCE [LARGE SCALE GENOMIC DNA]</scope>
    <source>
        <strain evidence="1 2">MS1.AVA.1</strain>
    </source>
</reference>